<dbReference type="InParanoid" id="A0A0B2UMI2"/>
<dbReference type="GO" id="GO:0006273">
    <property type="term" value="P:lagging strand elongation"/>
    <property type="evidence" value="ECO:0007669"/>
    <property type="project" value="TreeGrafter"/>
</dbReference>
<reference evidence="7 8" key="1">
    <citation type="journal article" date="2014" name="MBio">
        <title>The Ordospora colligata genome; evolution of extreme reduction in microsporidia and host-to-parasite horizontal gene transfer.</title>
        <authorList>
            <person name="Pombert J.-F."/>
            <person name="Haag K.L."/>
            <person name="Beidas S."/>
            <person name="Ebert D."/>
            <person name="Keeling P.J."/>
        </authorList>
    </citation>
    <scope>NUCLEOTIDE SEQUENCE [LARGE SCALE GENOMIC DNA]</scope>
    <source>
        <strain evidence="7 8">OC4</strain>
    </source>
</reference>
<comment type="caution">
    <text evidence="7">The sequence shown here is derived from an EMBL/GenBank/DDBJ whole genome shotgun (WGS) entry which is preliminary data.</text>
</comment>
<dbReference type="SUPFAM" id="SSF53098">
    <property type="entry name" value="Ribonuclease H-like"/>
    <property type="match status" value="1"/>
</dbReference>
<name>A0A0B2UMI2_9MICR</name>
<keyword evidence="2 5" id="KW-0808">Transferase</keyword>
<dbReference type="Gene3D" id="3.90.1600.10">
    <property type="entry name" value="Palm domain of DNA polymerase"/>
    <property type="match status" value="2"/>
</dbReference>
<dbReference type="Pfam" id="PF00136">
    <property type="entry name" value="DNA_pol_B"/>
    <property type="match status" value="1"/>
</dbReference>
<evidence type="ECO:0000256" key="5">
    <source>
        <dbReference type="RuleBase" id="RU000442"/>
    </source>
</evidence>
<dbReference type="InterPro" id="IPR023211">
    <property type="entry name" value="DNA_pol_palm_dom_sf"/>
</dbReference>
<comment type="catalytic activity">
    <reaction evidence="5">
        <text>DNA(n) + a 2'-deoxyribonucleoside 5'-triphosphate = DNA(n+1) + diphosphate</text>
        <dbReference type="Rhea" id="RHEA:22508"/>
        <dbReference type="Rhea" id="RHEA-COMP:17339"/>
        <dbReference type="Rhea" id="RHEA-COMP:17340"/>
        <dbReference type="ChEBI" id="CHEBI:33019"/>
        <dbReference type="ChEBI" id="CHEBI:61560"/>
        <dbReference type="ChEBI" id="CHEBI:173112"/>
        <dbReference type="EC" id="2.7.7.7"/>
    </reaction>
</comment>
<keyword evidence="3 5" id="KW-0548">Nucleotidyltransferase</keyword>
<sequence>MYFYLLHIDQIGSSSILLHGKVIGNIERCALFDAIDGKLVSSQVRVDGVHSPVFMKAADGRVSELQADIEAFMNRMDVKYVLENVKKQNAFYANLERHIDLIKVVCASKVSFDGFFSEYSDAIITEFMNPVENIIVSRGIRGPCVLWIDGVRVSGDGYVVDSAECVRFVCNSKLPELTIAALAVRANNHGINGYSLFMRGKTYDGVVRSTEAEYMERVERIGCVVHATPSSLLSHLNALIRKESVDCIVYHNLQGAIRRKLDIFGRIRCDVFAFASGCMKGNDYSIDELMRSLSMNDGQMQMMMKEKPMMEEGWFECLQWESKAIAQIFTGMYALQLSKEMSEISGYIMNRVFKNMRAERIEYTLLHELYARGYLFPPVMARKEVKYTGGLVLSPQIGFYEDIVLLLDFNSLYPSIIQEFNVCFSTIGAADRSGSVQMSEEQMKMLTEYSKSCEVGILPQILEGFVKRRKAVKELMRHGASPEEIMMLEVRQKALKLTANSMYGCLGSHGSRFCNYTMACYITFKGRELLMESKRIAEEDCGMKIVYGDTDSVMVYCGIPGMNVNYVKAIEKASVLKDAINGRYRNIEIGIEKVFKKLLLYKKKKYAGLWMDGSGGSFIEYKGLDLVRRDFCGASKKICKKVIELLLLDFEGDGVLESVYGDEKDMRLSVNGGMIMNDGNARIREMVYEELKKLVDDLQNLPRDEYVIYNTLSKAPEDYGASNALPHVSLALRLKEEGMKFDQGDVVCYVMGKAVGNESMAKKAYNLSECVEIDYEYYISSQILPAVLRILNVVKGFHADKINGIFGVESTERVEPGRNVSFLTPCCETSQNALPVCLTCSKPISEAFYVCKVIEMLRKEVSAMYNALPKCGGCGVLCHMYILNCFHCGYELDVAASNQEFDVFLSGLESACESLGSKEMSLLIRKHTKVSGYRRIDLRRYFEKEISRYESK</sequence>
<evidence type="ECO:0000256" key="3">
    <source>
        <dbReference type="ARBA" id="ARBA00022695"/>
    </source>
</evidence>
<gene>
    <name evidence="7" type="ORF">M896_011530</name>
</gene>
<accession>A0A0B2UMI2</accession>
<evidence type="ECO:0000259" key="6">
    <source>
        <dbReference type="Pfam" id="PF00136"/>
    </source>
</evidence>
<dbReference type="GO" id="GO:0006272">
    <property type="term" value="P:leading strand elongation"/>
    <property type="evidence" value="ECO:0007669"/>
    <property type="project" value="TreeGrafter"/>
</dbReference>
<dbReference type="InterPro" id="IPR006172">
    <property type="entry name" value="DNA-dir_DNA_pol_B"/>
</dbReference>
<dbReference type="EMBL" id="JOKQ01000001">
    <property type="protein sequence ID" value="KHN70499.1"/>
    <property type="molecule type" value="Genomic_DNA"/>
</dbReference>
<dbReference type="InterPro" id="IPR006134">
    <property type="entry name" value="DNA-dir_DNA_pol_B_multi_dom"/>
</dbReference>
<dbReference type="OrthoDB" id="6755010at2759"/>
<dbReference type="STRING" id="1354746.A0A0B2UMI2"/>
<dbReference type="GO" id="GO:1902975">
    <property type="term" value="P:mitotic DNA replication initiation"/>
    <property type="evidence" value="ECO:0007669"/>
    <property type="project" value="TreeGrafter"/>
</dbReference>
<dbReference type="SMART" id="SM00486">
    <property type="entry name" value="POLBc"/>
    <property type="match status" value="1"/>
</dbReference>
<dbReference type="Gene3D" id="1.10.132.60">
    <property type="entry name" value="DNA polymerase family B, C-terminal domain"/>
    <property type="match status" value="1"/>
</dbReference>
<protein>
    <recommendedName>
        <fullName evidence="5">DNA polymerase</fullName>
        <ecNumber evidence="5">2.7.7.7</ecNumber>
    </recommendedName>
</protein>
<dbReference type="PRINTS" id="PR00106">
    <property type="entry name" value="DNAPOLB"/>
</dbReference>
<dbReference type="GO" id="GO:0003688">
    <property type="term" value="F:DNA replication origin binding"/>
    <property type="evidence" value="ECO:0007669"/>
    <property type="project" value="TreeGrafter"/>
</dbReference>
<dbReference type="Proteomes" id="UP000031056">
    <property type="component" value="Unassembled WGS sequence"/>
</dbReference>
<dbReference type="PANTHER" id="PTHR45861:SF1">
    <property type="entry name" value="DNA POLYMERASE ALPHA CATALYTIC SUBUNIT"/>
    <property type="match status" value="1"/>
</dbReference>
<dbReference type="VEuPathDB" id="MicrosporidiaDB:M896_011530"/>
<dbReference type="PANTHER" id="PTHR45861">
    <property type="entry name" value="DNA POLYMERASE ALPHA CATALYTIC SUBUNIT"/>
    <property type="match status" value="1"/>
</dbReference>
<evidence type="ECO:0000256" key="1">
    <source>
        <dbReference type="ARBA" id="ARBA00005755"/>
    </source>
</evidence>
<dbReference type="GO" id="GO:0000166">
    <property type="term" value="F:nucleotide binding"/>
    <property type="evidence" value="ECO:0007669"/>
    <property type="project" value="InterPro"/>
</dbReference>
<evidence type="ECO:0000313" key="8">
    <source>
        <dbReference type="Proteomes" id="UP000031056"/>
    </source>
</evidence>
<feature type="domain" description="DNA-directed DNA polymerase family B multifunctional" evidence="6">
    <location>
        <begin position="349"/>
        <end position="793"/>
    </location>
</feature>
<evidence type="ECO:0000256" key="2">
    <source>
        <dbReference type="ARBA" id="ARBA00022679"/>
    </source>
</evidence>
<dbReference type="GO" id="GO:0003697">
    <property type="term" value="F:single-stranded DNA binding"/>
    <property type="evidence" value="ECO:0007669"/>
    <property type="project" value="TreeGrafter"/>
</dbReference>
<dbReference type="InterPro" id="IPR012337">
    <property type="entry name" value="RNaseH-like_sf"/>
</dbReference>
<comment type="similarity">
    <text evidence="1 5">Belongs to the DNA polymerase type-B family.</text>
</comment>
<keyword evidence="4 5" id="KW-0239">DNA-directed DNA polymerase</keyword>
<dbReference type="InterPro" id="IPR017964">
    <property type="entry name" value="DNA-dir_DNA_pol_B_CS"/>
</dbReference>
<proteinExistence type="inferred from homology"/>
<dbReference type="GO" id="GO:0003887">
    <property type="term" value="F:DNA-directed DNA polymerase activity"/>
    <property type="evidence" value="ECO:0007669"/>
    <property type="project" value="UniProtKB-KW"/>
</dbReference>
<dbReference type="GeneID" id="26260996"/>
<keyword evidence="5" id="KW-0235">DNA replication</keyword>
<dbReference type="EC" id="2.7.7.7" evidence="5"/>
<evidence type="ECO:0000313" key="7">
    <source>
        <dbReference type="EMBL" id="KHN70499.1"/>
    </source>
</evidence>
<dbReference type="GO" id="GO:0003682">
    <property type="term" value="F:chromatin binding"/>
    <property type="evidence" value="ECO:0007669"/>
    <property type="project" value="TreeGrafter"/>
</dbReference>
<dbReference type="NCBIfam" id="TIGR00592">
    <property type="entry name" value="pol2"/>
    <property type="match status" value="1"/>
</dbReference>
<keyword evidence="8" id="KW-1185">Reference proteome</keyword>
<dbReference type="AlphaFoldDB" id="A0A0B2UMI2"/>
<dbReference type="HOGENOM" id="CLU_345439_0_0_1"/>
<keyword evidence="5" id="KW-0238">DNA-binding</keyword>
<evidence type="ECO:0000256" key="4">
    <source>
        <dbReference type="ARBA" id="ARBA00022932"/>
    </source>
</evidence>
<dbReference type="InterPro" id="IPR043502">
    <property type="entry name" value="DNA/RNA_pol_sf"/>
</dbReference>
<dbReference type="GO" id="GO:0005658">
    <property type="term" value="C:alpha DNA polymerase:primase complex"/>
    <property type="evidence" value="ECO:0007669"/>
    <property type="project" value="TreeGrafter"/>
</dbReference>
<dbReference type="PROSITE" id="PS00116">
    <property type="entry name" value="DNA_POLYMERASE_B"/>
    <property type="match status" value="1"/>
</dbReference>
<organism evidence="7 8">
    <name type="scientific">Ordospora colligata OC4</name>
    <dbReference type="NCBI Taxonomy" id="1354746"/>
    <lineage>
        <taxon>Eukaryota</taxon>
        <taxon>Fungi</taxon>
        <taxon>Fungi incertae sedis</taxon>
        <taxon>Microsporidia</taxon>
        <taxon>Ordosporidae</taxon>
        <taxon>Ordospora</taxon>
    </lineage>
</organism>
<dbReference type="RefSeq" id="XP_014564541.1">
    <property type="nucleotide sequence ID" value="XM_014709055.1"/>
</dbReference>
<dbReference type="InterPro" id="IPR042087">
    <property type="entry name" value="DNA_pol_B_thumb"/>
</dbReference>
<dbReference type="SUPFAM" id="SSF56672">
    <property type="entry name" value="DNA/RNA polymerases"/>
    <property type="match status" value="1"/>
</dbReference>